<comment type="caution">
    <text evidence="1">The sequence shown here is derived from an EMBL/GenBank/DDBJ whole genome shotgun (WGS) entry which is preliminary data.</text>
</comment>
<protein>
    <submittedName>
        <fullName evidence="1">Uncharacterized protein</fullName>
    </submittedName>
</protein>
<dbReference type="EMBL" id="VUJU01001839">
    <property type="protein sequence ID" value="KAF0763621.1"/>
    <property type="molecule type" value="Genomic_DNA"/>
</dbReference>
<dbReference type="AlphaFoldDB" id="A0A6G0YZG0"/>
<gene>
    <name evidence="1" type="ORF">FWK35_00010936</name>
</gene>
<evidence type="ECO:0000313" key="2">
    <source>
        <dbReference type="Proteomes" id="UP000478052"/>
    </source>
</evidence>
<organism evidence="1 2">
    <name type="scientific">Aphis craccivora</name>
    <name type="common">Cowpea aphid</name>
    <dbReference type="NCBI Taxonomy" id="307492"/>
    <lineage>
        <taxon>Eukaryota</taxon>
        <taxon>Metazoa</taxon>
        <taxon>Ecdysozoa</taxon>
        <taxon>Arthropoda</taxon>
        <taxon>Hexapoda</taxon>
        <taxon>Insecta</taxon>
        <taxon>Pterygota</taxon>
        <taxon>Neoptera</taxon>
        <taxon>Paraneoptera</taxon>
        <taxon>Hemiptera</taxon>
        <taxon>Sternorrhyncha</taxon>
        <taxon>Aphidomorpha</taxon>
        <taxon>Aphidoidea</taxon>
        <taxon>Aphididae</taxon>
        <taxon>Aphidini</taxon>
        <taxon>Aphis</taxon>
        <taxon>Aphis</taxon>
    </lineage>
</organism>
<reference evidence="1 2" key="1">
    <citation type="submission" date="2019-08" db="EMBL/GenBank/DDBJ databases">
        <title>Whole genome of Aphis craccivora.</title>
        <authorList>
            <person name="Voronova N.V."/>
            <person name="Shulinski R.S."/>
            <person name="Bandarenka Y.V."/>
            <person name="Zhorov D.G."/>
            <person name="Warner D."/>
        </authorList>
    </citation>
    <scope>NUCLEOTIDE SEQUENCE [LARGE SCALE GENOMIC DNA]</scope>
    <source>
        <strain evidence="1">180601</strain>
        <tissue evidence="1">Whole Body</tissue>
    </source>
</reference>
<dbReference type="Proteomes" id="UP000478052">
    <property type="component" value="Unassembled WGS sequence"/>
</dbReference>
<accession>A0A6G0YZG0</accession>
<evidence type="ECO:0000313" key="1">
    <source>
        <dbReference type="EMBL" id="KAF0763621.1"/>
    </source>
</evidence>
<proteinExistence type="predicted"/>
<sequence>MTLNLTTKYFLCSILVKFYNGRQRMNKNKSFDVFNIRKILIKCNFLFIKHLCIKQMYPCVLNQKI</sequence>
<name>A0A6G0YZG0_APHCR</name>
<keyword evidence="2" id="KW-1185">Reference proteome</keyword>